<feature type="DNA-binding region" description="Fork-head" evidence="3">
    <location>
        <begin position="67"/>
        <end position="166"/>
    </location>
</feature>
<evidence type="ECO:0000256" key="4">
    <source>
        <dbReference type="SAM" id="MobiDB-lite"/>
    </source>
</evidence>
<dbReference type="InterPro" id="IPR050211">
    <property type="entry name" value="FOX_domain-containing"/>
</dbReference>
<dbReference type="FunFam" id="1.10.10.10:FF:000135">
    <property type="entry name" value="forkhead box protein G1"/>
    <property type="match status" value="1"/>
</dbReference>
<protein>
    <submittedName>
        <fullName evidence="6">Forkhead box protein L1</fullName>
    </submittedName>
</protein>
<dbReference type="GO" id="GO:0000981">
    <property type="term" value="F:DNA-binding transcription factor activity, RNA polymerase II-specific"/>
    <property type="evidence" value="ECO:0007669"/>
    <property type="project" value="TreeGrafter"/>
</dbReference>
<keyword evidence="2 3" id="KW-0539">Nucleus</keyword>
<reference evidence="6" key="1">
    <citation type="submission" date="2023-03" db="EMBL/GenBank/DDBJ databases">
        <authorList>
            <person name="Steffen K."/>
            <person name="Cardenas P."/>
        </authorList>
    </citation>
    <scope>NUCLEOTIDE SEQUENCE</scope>
</reference>
<evidence type="ECO:0000256" key="3">
    <source>
        <dbReference type="PROSITE-ProRule" id="PRU00089"/>
    </source>
</evidence>
<dbReference type="PANTHER" id="PTHR11829">
    <property type="entry name" value="FORKHEAD BOX PROTEIN"/>
    <property type="match status" value="1"/>
</dbReference>
<dbReference type="PROSITE" id="PS00658">
    <property type="entry name" value="FORK_HEAD_2"/>
    <property type="match status" value="1"/>
</dbReference>
<evidence type="ECO:0000259" key="5">
    <source>
        <dbReference type="PROSITE" id="PS50039"/>
    </source>
</evidence>
<organism evidence="6 7">
    <name type="scientific">Geodia barretti</name>
    <name type="common">Barrett's horny sponge</name>
    <dbReference type="NCBI Taxonomy" id="519541"/>
    <lineage>
        <taxon>Eukaryota</taxon>
        <taxon>Metazoa</taxon>
        <taxon>Porifera</taxon>
        <taxon>Demospongiae</taxon>
        <taxon>Heteroscleromorpha</taxon>
        <taxon>Tetractinellida</taxon>
        <taxon>Astrophorina</taxon>
        <taxon>Geodiidae</taxon>
        <taxon>Geodia</taxon>
    </lineage>
</organism>
<dbReference type="GO" id="GO:0000978">
    <property type="term" value="F:RNA polymerase II cis-regulatory region sequence-specific DNA binding"/>
    <property type="evidence" value="ECO:0007669"/>
    <property type="project" value="TreeGrafter"/>
</dbReference>
<dbReference type="PRINTS" id="PR00053">
    <property type="entry name" value="FORKHEAD"/>
</dbReference>
<dbReference type="AlphaFoldDB" id="A0AA35WZB0"/>
<dbReference type="InterPro" id="IPR018122">
    <property type="entry name" value="TF_fork_head_CS_1"/>
</dbReference>
<dbReference type="GO" id="GO:0009653">
    <property type="term" value="P:anatomical structure morphogenesis"/>
    <property type="evidence" value="ECO:0007669"/>
    <property type="project" value="TreeGrafter"/>
</dbReference>
<accession>A0AA35WZB0</accession>
<name>A0AA35WZB0_GEOBA</name>
<keyword evidence="7" id="KW-1185">Reference proteome</keyword>
<dbReference type="Proteomes" id="UP001174909">
    <property type="component" value="Unassembled WGS sequence"/>
</dbReference>
<feature type="domain" description="Fork-head" evidence="5">
    <location>
        <begin position="67"/>
        <end position="166"/>
    </location>
</feature>
<dbReference type="Pfam" id="PF00250">
    <property type="entry name" value="Forkhead"/>
    <property type="match status" value="1"/>
</dbReference>
<dbReference type="SMART" id="SM00339">
    <property type="entry name" value="FH"/>
    <property type="match status" value="1"/>
</dbReference>
<dbReference type="Gene3D" id="1.10.10.10">
    <property type="entry name" value="Winged helix-like DNA-binding domain superfamily/Winged helix DNA-binding domain"/>
    <property type="match status" value="1"/>
</dbReference>
<dbReference type="PROSITE" id="PS00657">
    <property type="entry name" value="FORK_HEAD_1"/>
    <property type="match status" value="1"/>
</dbReference>
<dbReference type="InterPro" id="IPR030456">
    <property type="entry name" value="TF_fork_head_CS_2"/>
</dbReference>
<evidence type="ECO:0000313" key="6">
    <source>
        <dbReference type="EMBL" id="CAI8039488.1"/>
    </source>
</evidence>
<gene>
    <name evidence="6" type="ORF">GBAR_LOCUS21958</name>
</gene>
<dbReference type="PROSITE" id="PS50039">
    <property type="entry name" value="FORK_HEAD_3"/>
    <property type="match status" value="1"/>
</dbReference>
<feature type="compositionally biased region" description="Basic and acidic residues" evidence="4">
    <location>
        <begin position="172"/>
        <end position="182"/>
    </location>
</feature>
<feature type="region of interest" description="Disordered" evidence="4">
    <location>
        <begin position="159"/>
        <end position="215"/>
    </location>
</feature>
<dbReference type="InterPro" id="IPR036390">
    <property type="entry name" value="WH_DNA-bd_sf"/>
</dbReference>
<dbReference type="GO" id="GO:0005634">
    <property type="term" value="C:nucleus"/>
    <property type="evidence" value="ECO:0007669"/>
    <property type="project" value="UniProtKB-SubCell"/>
</dbReference>
<comment type="caution">
    <text evidence="6">The sequence shown here is derived from an EMBL/GenBank/DDBJ whole genome shotgun (WGS) entry which is preliminary data.</text>
</comment>
<dbReference type="SUPFAM" id="SSF46785">
    <property type="entry name" value="Winged helix' DNA-binding domain"/>
    <property type="match status" value="1"/>
</dbReference>
<keyword evidence="1 3" id="KW-0238">DNA-binding</keyword>
<evidence type="ECO:0000256" key="1">
    <source>
        <dbReference type="ARBA" id="ARBA00023125"/>
    </source>
</evidence>
<dbReference type="PANTHER" id="PTHR11829:SF343">
    <property type="entry name" value="FORK-HEAD DOMAIN-CONTAINING PROTEIN"/>
    <property type="match status" value="1"/>
</dbReference>
<dbReference type="InterPro" id="IPR036388">
    <property type="entry name" value="WH-like_DNA-bd_sf"/>
</dbReference>
<dbReference type="GO" id="GO:0030154">
    <property type="term" value="P:cell differentiation"/>
    <property type="evidence" value="ECO:0007669"/>
    <property type="project" value="TreeGrafter"/>
</dbReference>
<comment type="subcellular location">
    <subcellularLocation>
        <location evidence="3">Nucleus</location>
    </subcellularLocation>
</comment>
<proteinExistence type="predicted"/>
<evidence type="ECO:0000313" key="7">
    <source>
        <dbReference type="Proteomes" id="UP001174909"/>
    </source>
</evidence>
<feature type="compositionally biased region" description="Polar residues" evidence="4">
    <location>
        <begin position="183"/>
        <end position="202"/>
    </location>
</feature>
<dbReference type="InterPro" id="IPR001766">
    <property type="entry name" value="Fork_head_dom"/>
</dbReference>
<dbReference type="EMBL" id="CASHTH010003043">
    <property type="protein sequence ID" value="CAI8039488.1"/>
    <property type="molecule type" value="Genomic_DNA"/>
</dbReference>
<feature type="compositionally biased region" description="Basic residues" evidence="4">
    <location>
        <begin position="160"/>
        <end position="170"/>
    </location>
</feature>
<sequence>MEFAINPYSPSLFSRFPTSLEVLQAAAVARPAAPLLRAIDSSSSLALSLLARVVCDGGEKLMEVHQRPPFSYITLISMAIKSSPKKKLTLNEIYNYIMDNFPFYRDNRRGWQNSIRHNLSLNECFMKVPRDKADPPGKGNYWTLAPAFMDASPEACSKLNTRRRKRKSGQNKKSEVCGESQERLSPSSPQQFTSLDAAQQLRTSEKSSPRSSPESLIRAALLTPPSSPNDAVYDDSLLLQHQHQQLLLLQTHALASSLHTPAGSPHSPTTAASLSENCKRFSIANLLS</sequence>
<evidence type="ECO:0000256" key="2">
    <source>
        <dbReference type="ARBA" id="ARBA00023242"/>
    </source>
</evidence>